<dbReference type="GO" id="GO:0045454">
    <property type="term" value="P:cell redox homeostasis"/>
    <property type="evidence" value="ECO:0007669"/>
    <property type="project" value="TreeGrafter"/>
</dbReference>
<organism evidence="6 7">
    <name type="scientific">Polysphondylium violaceum</name>
    <dbReference type="NCBI Taxonomy" id="133409"/>
    <lineage>
        <taxon>Eukaryota</taxon>
        <taxon>Amoebozoa</taxon>
        <taxon>Evosea</taxon>
        <taxon>Eumycetozoa</taxon>
        <taxon>Dictyostelia</taxon>
        <taxon>Dictyosteliales</taxon>
        <taxon>Dictyosteliaceae</taxon>
        <taxon>Polysphondylium</taxon>
    </lineage>
</organism>
<comment type="similarity">
    <text evidence="1">Belongs to the peroxiredoxin family. Prx5 subfamily.</text>
</comment>
<evidence type="ECO:0000313" key="6">
    <source>
        <dbReference type="EMBL" id="KAF2068358.1"/>
    </source>
</evidence>
<proteinExistence type="inferred from homology"/>
<dbReference type="OrthoDB" id="1882547at2759"/>
<dbReference type="GO" id="GO:0005739">
    <property type="term" value="C:mitochondrion"/>
    <property type="evidence" value="ECO:0007669"/>
    <property type="project" value="TreeGrafter"/>
</dbReference>
<dbReference type="GO" id="GO:0008379">
    <property type="term" value="F:thioredoxin peroxidase activity"/>
    <property type="evidence" value="ECO:0007669"/>
    <property type="project" value="InterPro"/>
</dbReference>
<dbReference type="EMBL" id="AJWJ01001035">
    <property type="protein sequence ID" value="KAF2068358.1"/>
    <property type="molecule type" value="Genomic_DNA"/>
</dbReference>
<evidence type="ECO:0000256" key="4">
    <source>
        <dbReference type="ARBA" id="ARBA00023002"/>
    </source>
</evidence>
<evidence type="ECO:0000313" key="7">
    <source>
        <dbReference type="Proteomes" id="UP000695562"/>
    </source>
</evidence>
<feature type="domain" description="Redoxin" evidence="5">
    <location>
        <begin position="46"/>
        <end position="180"/>
    </location>
</feature>
<evidence type="ECO:0000256" key="2">
    <source>
        <dbReference type="ARBA" id="ARBA00022559"/>
    </source>
</evidence>
<dbReference type="InterPro" id="IPR037944">
    <property type="entry name" value="PRX5-like"/>
</dbReference>
<sequence>MMMQVIRNQSSGSMLLNKLMQSNSVRSYSVGFNALESKYLFRDQFNKVHDSKAIFENKKVVIIGIESESPIDDFQCIPSYVKNAQKFYEKGVDYVICLSNMTVPVLRAKSVSLDFQRQISFLSDVDSKFALDNKVVEELAVPGLGTDKPAIEYKRFAMIVNNGQVVYESVDKSDTCEHTKADITLKKL</sequence>
<dbReference type="GO" id="GO:0034599">
    <property type="term" value="P:cellular response to oxidative stress"/>
    <property type="evidence" value="ECO:0007669"/>
    <property type="project" value="InterPro"/>
</dbReference>
<dbReference type="InterPro" id="IPR013740">
    <property type="entry name" value="Redoxin"/>
</dbReference>
<keyword evidence="7" id="KW-1185">Reference proteome</keyword>
<dbReference type="Proteomes" id="UP000695562">
    <property type="component" value="Unassembled WGS sequence"/>
</dbReference>
<dbReference type="GO" id="GO:0005777">
    <property type="term" value="C:peroxisome"/>
    <property type="evidence" value="ECO:0007669"/>
    <property type="project" value="TreeGrafter"/>
</dbReference>
<keyword evidence="4" id="KW-0560">Oxidoreductase</keyword>
<comment type="caution">
    <text evidence="6">The sequence shown here is derived from an EMBL/GenBank/DDBJ whole genome shotgun (WGS) entry which is preliminary data.</text>
</comment>
<reference evidence="6" key="1">
    <citation type="submission" date="2020-01" db="EMBL/GenBank/DDBJ databases">
        <title>Development of genomics and gene disruption for Polysphondylium violaceum indicates a role for the polyketide synthase stlB in stalk morphogenesis.</title>
        <authorList>
            <person name="Narita B."/>
            <person name="Kawabe Y."/>
            <person name="Kin K."/>
            <person name="Saito T."/>
            <person name="Gibbs R."/>
            <person name="Kuspa A."/>
            <person name="Muzny D."/>
            <person name="Queller D."/>
            <person name="Richards S."/>
            <person name="Strassman J."/>
            <person name="Sucgang R."/>
            <person name="Worley K."/>
            <person name="Schaap P."/>
        </authorList>
    </citation>
    <scope>NUCLEOTIDE SEQUENCE</scope>
    <source>
        <strain evidence="6">QSvi11</strain>
    </source>
</reference>
<keyword evidence="2" id="KW-0575">Peroxidase</keyword>
<dbReference type="Pfam" id="PF08534">
    <property type="entry name" value="Redoxin"/>
    <property type="match status" value="1"/>
</dbReference>
<dbReference type="SUPFAM" id="SSF52833">
    <property type="entry name" value="Thioredoxin-like"/>
    <property type="match status" value="1"/>
</dbReference>
<dbReference type="AlphaFoldDB" id="A0A8J4PKA0"/>
<evidence type="ECO:0000256" key="3">
    <source>
        <dbReference type="ARBA" id="ARBA00022862"/>
    </source>
</evidence>
<dbReference type="PANTHER" id="PTHR10430:SF40">
    <property type="entry name" value="REDOXIN DOMAIN-CONTAINING PROTEIN"/>
    <property type="match status" value="1"/>
</dbReference>
<dbReference type="Gene3D" id="3.40.30.10">
    <property type="entry name" value="Glutaredoxin"/>
    <property type="match status" value="1"/>
</dbReference>
<gene>
    <name evidence="6" type="ORF">CYY_010318</name>
</gene>
<evidence type="ECO:0000256" key="1">
    <source>
        <dbReference type="ARBA" id="ARBA00010505"/>
    </source>
</evidence>
<protein>
    <recommendedName>
        <fullName evidence="5">Redoxin domain-containing protein</fullName>
    </recommendedName>
</protein>
<accession>A0A8J4PKA0</accession>
<dbReference type="PANTHER" id="PTHR10430">
    <property type="entry name" value="PEROXIREDOXIN"/>
    <property type="match status" value="1"/>
</dbReference>
<name>A0A8J4PKA0_9MYCE</name>
<dbReference type="InterPro" id="IPR036249">
    <property type="entry name" value="Thioredoxin-like_sf"/>
</dbReference>
<keyword evidence="3" id="KW-0049">Antioxidant</keyword>
<evidence type="ECO:0000259" key="5">
    <source>
        <dbReference type="Pfam" id="PF08534"/>
    </source>
</evidence>
<dbReference type="GO" id="GO:0042744">
    <property type="term" value="P:hydrogen peroxide catabolic process"/>
    <property type="evidence" value="ECO:0007669"/>
    <property type="project" value="TreeGrafter"/>
</dbReference>